<dbReference type="InterPro" id="IPR001387">
    <property type="entry name" value="Cro/C1-type_HTH"/>
</dbReference>
<dbReference type="SUPFAM" id="SSF47413">
    <property type="entry name" value="lambda repressor-like DNA-binding domains"/>
    <property type="match status" value="1"/>
</dbReference>
<accession>K1ZK12</accession>
<evidence type="ECO:0000256" key="1">
    <source>
        <dbReference type="ARBA" id="ARBA00023125"/>
    </source>
</evidence>
<dbReference type="SMART" id="SM00530">
    <property type="entry name" value="HTH_XRE"/>
    <property type="match status" value="1"/>
</dbReference>
<keyword evidence="1" id="KW-0238">DNA-binding</keyword>
<dbReference type="CDD" id="cd00093">
    <property type="entry name" value="HTH_XRE"/>
    <property type="match status" value="1"/>
</dbReference>
<name>K1ZK12_9BACT</name>
<dbReference type="EMBL" id="AMFJ01028748">
    <property type="protein sequence ID" value="EKD44758.1"/>
    <property type="molecule type" value="Genomic_DNA"/>
</dbReference>
<proteinExistence type="predicted"/>
<dbReference type="Pfam" id="PF01381">
    <property type="entry name" value="HTH_3"/>
    <property type="match status" value="1"/>
</dbReference>
<dbReference type="GO" id="GO:0003677">
    <property type="term" value="F:DNA binding"/>
    <property type="evidence" value="ECO:0007669"/>
    <property type="project" value="UniProtKB-KW"/>
</dbReference>
<reference evidence="3" key="1">
    <citation type="journal article" date="2012" name="Science">
        <title>Fermentation, hydrogen, and sulfur metabolism in multiple uncultivated bacterial phyla.</title>
        <authorList>
            <person name="Wrighton K.C."/>
            <person name="Thomas B.C."/>
            <person name="Sharon I."/>
            <person name="Miller C.S."/>
            <person name="Castelle C.J."/>
            <person name="VerBerkmoes N.C."/>
            <person name="Wilkins M.J."/>
            <person name="Hettich R.L."/>
            <person name="Lipton M.S."/>
            <person name="Williams K.H."/>
            <person name="Long P.E."/>
            <person name="Banfield J.F."/>
        </authorList>
    </citation>
    <scope>NUCLEOTIDE SEQUENCE [LARGE SCALE GENOMIC DNA]</scope>
</reference>
<evidence type="ECO:0000313" key="3">
    <source>
        <dbReference type="EMBL" id="EKD44758.1"/>
    </source>
</evidence>
<dbReference type="GO" id="GO:0005829">
    <property type="term" value="C:cytosol"/>
    <property type="evidence" value="ECO:0007669"/>
    <property type="project" value="TreeGrafter"/>
</dbReference>
<feature type="domain" description="HTH cro/C1-type" evidence="2">
    <location>
        <begin position="13"/>
        <end position="67"/>
    </location>
</feature>
<dbReference type="InterPro" id="IPR050807">
    <property type="entry name" value="TransReg_Diox_bact_type"/>
</dbReference>
<comment type="caution">
    <text evidence="3">The sequence shown here is derived from an EMBL/GenBank/DDBJ whole genome shotgun (WGS) entry which is preliminary data.</text>
</comment>
<organism evidence="3">
    <name type="scientific">uncultured bacterium</name>
    <name type="common">gcode 4</name>
    <dbReference type="NCBI Taxonomy" id="1234023"/>
    <lineage>
        <taxon>Bacteria</taxon>
        <taxon>environmental samples</taxon>
    </lineage>
</organism>
<sequence>MPRPKKQTLWDKIKELRKKKKLSQDALAKIAQIPTASVSQVEAWGGNPTIRTLVSITRALDASIDEIVKDLFHDKKEVKKKE</sequence>
<evidence type="ECO:0000259" key="2">
    <source>
        <dbReference type="PROSITE" id="PS50943"/>
    </source>
</evidence>
<dbReference type="AlphaFoldDB" id="K1ZK12"/>
<dbReference type="PROSITE" id="PS50943">
    <property type="entry name" value="HTH_CROC1"/>
    <property type="match status" value="1"/>
</dbReference>
<dbReference type="GO" id="GO:0003700">
    <property type="term" value="F:DNA-binding transcription factor activity"/>
    <property type="evidence" value="ECO:0007669"/>
    <property type="project" value="TreeGrafter"/>
</dbReference>
<dbReference type="PANTHER" id="PTHR46797">
    <property type="entry name" value="HTH-TYPE TRANSCRIPTIONAL REGULATOR"/>
    <property type="match status" value="1"/>
</dbReference>
<dbReference type="InterPro" id="IPR010982">
    <property type="entry name" value="Lambda_DNA-bd_dom_sf"/>
</dbReference>
<dbReference type="Gene3D" id="1.10.260.40">
    <property type="entry name" value="lambda repressor-like DNA-binding domains"/>
    <property type="match status" value="1"/>
</dbReference>
<gene>
    <name evidence="3" type="ORF">ACD_71C00017G0005</name>
</gene>
<dbReference type="PANTHER" id="PTHR46797:SF1">
    <property type="entry name" value="METHYLPHOSPHONATE SYNTHASE"/>
    <property type="match status" value="1"/>
</dbReference>
<protein>
    <recommendedName>
        <fullName evidence="2">HTH cro/C1-type domain-containing protein</fullName>
    </recommendedName>
</protein>